<name>A0A4Y7R9Z5_9FIRM</name>
<evidence type="ECO:0000259" key="19">
    <source>
        <dbReference type="PROSITE" id="PS50142"/>
    </source>
</evidence>
<feature type="domain" description="RNase III" evidence="19">
    <location>
        <begin position="12"/>
        <end position="141"/>
    </location>
</feature>
<keyword evidence="8 16" id="KW-0819">tRNA processing</keyword>
<keyword evidence="14 16" id="KW-0694">RNA-binding</keyword>
<comment type="caution">
    <text evidence="20">The sequence shown here is derived from an EMBL/GenBank/DDBJ whole genome shotgun (WGS) entry which is preliminary data.</text>
</comment>
<comment type="subunit">
    <text evidence="4 16">Homodimer.</text>
</comment>
<dbReference type="FunFam" id="1.10.1520.10:FF:000001">
    <property type="entry name" value="Ribonuclease 3"/>
    <property type="match status" value="1"/>
</dbReference>
<dbReference type="PANTHER" id="PTHR14950:SF37">
    <property type="entry name" value="ENDORIBONUCLEASE DICER"/>
    <property type="match status" value="1"/>
</dbReference>
<proteinExistence type="inferred from homology"/>
<dbReference type="PROSITE" id="PS50142">
    <property type="entry name" value="RNASE_3_2"/>
    <property type="match status" value="1"/>
</dbReference>
<dbReference type="Gene3D" id="1.10.1520.10">
    <property type="entry name" value="Ribonuclease III domain"/>
    <property type="match status" value="1"/>
</dbReference>
<comment type="subcellular location">
    <subcellularLocation>
        <location evidence="2 16">Cytoplasm</location>
    </subcellularLocation>
</comment>
<evidence type="ECO:0000256" key="1">
    <source>
        <dbReference type="ARBA" id="ARBA00000109"/>
    </source>
</evidence>
<dbReference type="GO" id="GO:0005737">
    <property type="term" value="C:cytoplasm"/>
    <property type="evidence" value="ECO:0007669"/>
    <property type="project" value="UniProtKB-SubCell"/>
</dbReference>
<dbReference type="PROSITE" id="PS00517">
    <property type="entry name" value="RNASE_3_1"/>
    <property type="match status" value="1"/>
</dbReference>
<evidence type="ECO:0000256" key="4">
    <source>
        <dbReference type="ARBA" id="ARBA00011738"/>
    </source>
</evidence>
<reference evidence="20 21" key="1">
    <citation type="journal article" date="2018" name="Environ. Microbiol.">
        <title>Novel energy conservation strategies and behaviour of Pelotomaculum schinkii driving syntrophic propionate catabolism.</title>
        <authorList>
            <person name="Hidalgo-Ahumada C.A.P."/>
            <person name="Nobu M.K."/>
            <person name="Narihiro T."/>
            <person name="Tamaki H."/>
            <person name="Liu W.T."/>
            <person name="Kamagata Y."/>
            <person name="Stams A.J.M."/>
            <person name="Imachi H."/>
            <person name="Sousa D.Z."/>
        </authorList>
    </citation>
    <scope>NUCLEOTIDE SEQUENCE [LARGE SCALE GENOMIC DNA]</scope>
    <source>
        <strain evidence="20 21">HH</strain>
    </source>
</reference>
<dbReference type="SUPFAM" id="SSF54768">
    <property type="entry name" value="dsRNA-binding domain-like"/>
    <property type="match status" value="1"/>
</dbReference>
<evidence type="ECO:0000256" key="2">
    <source>
        <dbReference type="ARBA" id="ARBA00004496"/>
    </source>
</evidence>
<dbReference type="EC" id="3.1.26.3" evidence="16"/>
<dbReference type="PROSITE" id="PS50137">
    <property type="entry name" value="DS_RBD"/>
    <property type="match status" value="1"/>
</dbReference>
<dbReference type="SUPFAM" id="SSF69065">
    <property type="entry name" value="RNase III domain-like"/>
    <property type="match status" value="1"/>
</dbReference>
<dbReference type="GO" id="GO:0006397">
    <property type="term" value="P:mRNA processing"/>
    <property type="evidence" value="ECO:0007669"/>
    <property type="project" value="UniProtKB-UniRule"/>
</dbReference>
<evidence type="ECO:0000256" key="3">
    <source>
        <dbReference type="ARBA" id="ARBA00010183"/>
    </source>
</evidence>
<evidence type="ECO:0000256" key="8">
    <source>
        <dbReference type="ARBA" id="ARBA00022694"/>
    </source>
</evidence>
<comment type="cofactor">
    <cofactor evidence="16">
        <name>Mg(2+)</name>
        <dbReference type="ChEBI" id="CHEBI:18420"/>
    </cofactor>
</comment>
<evidence type="ECO:0000256" key="7">
    <source>
        <dbReference type="ARBA" id="ARBA00022664"/>
    </source>
</evidence>
<keyword evidence="11 16" id="KW-0255">Endonuclease</keyword>
<dbReference type="FunFam" id="3.30.160.20:FF:000003">
    <property type="entry name" value="Ribonuclease 3"/>
    <property type="match status" value="1"/>
</dbReference>
<evidence type="ECO:0000256" key="11">
    <source>
        <dbReference type="ARBA" id="ARBA00022759"/>
    </source>
</evidence>
<dbReference type="PANTHER" id="PTHR14950">
    <property type="entry name" value="DICER-RELATED"/>
    <property type="match status" value="1"/>
</dbReference>
<feature type="binding site" evidence="16">
    <location>
        <position position="130"/>
    </location>
    <ligand>
        <name>Mg(2+)</name>
        <dbReference type="ChEBI" id="CHEBI:18420"/>
    </ligand>
</feature>
<dbReference type="GO" id="GO:0006364">
    <property type="term" value="P:rRNA processing"/>
    <property type="evidence" value="ECO:0007669"/>
    <property type="project" value="UniProtKB-UniRule"/>
</dbReference>
<feature type="domain" description="DRBM" evidence="18">
    <location>
        <begin position="168"/>
        <end position="237"/>
    </location>
</feature>
<evidence type="ECO:0000256" key="14">
    <source>
        <dbReference type="ARBA" id="ARBA00022884"/>
    </source>
</evidence>
<dbReference type="GO" id="GO:0004525">
    <property type="term" value="F:ribonuclease III activity"/>
    <property type="evidence" value="ECO:0007669"/>
    <property type="project" value="UniProtKB-UniRule"/>
</dbReference>
<dbReference type="NCBIfam" id="TIGR02191">
    <property type="entry name" value="RNaseIII"/>
    <property type="match status" value="1"/>
</dbReference>
<keyword evidence="21" id="KW-1185">Reference proteome</keyword>
<dbReference type="HAMAP" id="MF_00104">
    <property type="entry name" value="RNase_III"/>
    <property type="match status" value="1"/>
</dbReference>
<evidence type="ECO:0000256" key="5">
    <source>
        <dbReference type="ARBA" id="ARBA00022490"/>
    </source>
</evidence>
<gene>
    <name evidence="16 20" type="primary">rnc</name>
    <name evidence="20" type="ORF">Psch_02554</name>
</gene>
<evidence type="ECO:0000313" key="21">
    <source>
        <dbReference type="Proteomes" id="UP000298324"/>
    </source>
</evidence>
<feature type="binding site" evidence="16">
    <location>
        <position position="127"/>
    </location>
    <ligand>
        <name>Mg(2+)</name>
        <dbReference type="ChEBI" id="CHEBI:18420"/>
    </ligand>
</feature>
<keyword evidence="5 16" id="KW-0963">Cytoplasm</keyword>
<dbReference type="SMART" id="SM00358">
    <property type="entry name" value="DSRM"/>
    <property type="match status" value="1"/>
</dbReference>
<dbReference type="InterPro" id="IPR036389">
    <property type="entry name" value="RNase_III_sf"/>
</dbReference>
<evidence type="ECO:0000256" key="9">
    <source>
        <dbReference type="ARBA" id="ARBA00022722"/>
    </source>
</evidence>
<comment type="catalytic activity">
    <reaction evidence="1 16">
        <text>Endonucleolytic cleavage to 5'-phosphomonoester.</text>
        <dbReference type="EC" id="3.1.26.3"/>
    </reaction>
</comment>
<dbReference type="InterPro" id="IPR014720">
    <property type="entry name" value="dsRBD_dom"/>
</dbReference>
<organism evidence="20 21">
    <name type="scientific">Pelotomaculum schinkii</name>
    <dbReference type="NCBI Taxonomy" id="78350"/>
    <lineage>
        <taxon>Bacteria</taxon>
        <taxon>Bacillati</taxon>
        <taxon>Bacillota</taxon>
        <taxon>Clostridia</taxon>
        <taxon>Eubacteriales</taxon>
        <taxon>Desulfotomaculaceae</taxon>
        <taxon>Pelotomaculum</taxon>
    </lineage>
</organism>
<evidence type="ECO:0000259" key="18">
    <source>
        <dbReference type="PROSITE" id="PS50137"/>
    </source>
</evidence>
<keyword evidence="7 16" id="KW-0507">mRNA processing</keyword>
<feature type="active site" evidence="16">
    <location>
        <position position="58"/>
    </location>
</feature>
<comment type="function">
    <text evidence="15 16">Digests double-stranded RNA. Involved in the processing of primary rRNA transcript to yield the immediate precursors to the large and small rRNAs (23S and 16S). Processes some mRNAs, and tRNAs when they are encoded in the rRNA operon. Processes pre-crRNA and tracrRNA of type II CRISPR loci if present in the organism.</text>
</comment>
<feature type="active site" evidence="16">
    <location>
        <position position="130"/>
    </location>
</feature>
<evidence type="ECO:0000256" key="16">
    <source>
        <dbReference type="HAMAP-Rule" id="MF_00104"/>
    </source>
</evidence>
<dbReference type="EMBL" id="QFGA01000002">
    <property type="protein sequence ID" value="TEB05513.1"/>
    <property type="molecule type" value="Genomic_DNA"/>
</dbReference>
<evidence type="ECO:0000256" key="13">
    <source>
        <dbReference type="ARBA" id="ARBA00022842"/>
    </source>
</evidence>
<evidence type="ECO:0000256" key="15">
    <source>
        <dbReference type="ARBA" id="ARBA00049596"/>
    </source>
</evidence>
<keyword evidence="16" id="KW-0699">rRNA-binding</keyword>
<dbReference type="InterPro" id="IPR000999">
    <property type="entry name" value="RNase_III_dom"/>
</dbReference>
<keyword evidence="9 16" id="KW-0540">Nuclease</keyword>
<dbReference type="Pfam" id="PF00035">
    <property type="entry name" value="dsrm"/>
    <property type="match status" value="1"/>
</dbReference>
<dbReference type="SMART" id="SM00535">
    <property type="entry name" value="RIBOc"/>
    <property type="match status" value="1"/>
</dbReference>
<dbReference type="CDD" id="cd00593">
    <property type="entry name" value="RIBOc"/>
    <property type="match status" value="1"/>
</dbReference>
<dbReference type="GO" id="GO:0008033">
    <property type="term" value="P:tRNA processing"/>
    <property type="evidence" value="ECO:0007669"/>
    <property type="project" value="UniProtKB-KW"/>
</dbReference>
<dbReference type="GO" id="GO:0019843">
    <property type="term" value="F:rRNA binding"/>
    <property type="evidence" value="ECO:0007669"/>
    <property type="project" value="UniProtKB-KW"/>
</dbReference>
<keyword evidence="10 16" id="KW-0479">Metal-binding</keyword>
<dbReference type="CDD" id="cd10845">
    <property type="entry name" value="DSRM_RNAse_III_family"/>
    <property type="match status" value="1"/>
</dbReference>
<keyword evidence="12 16" id="KW-0378">Hydrolase</keyword>
<feature type="binding site" evidence="16">
    <location>
        <position position="54"/>
    </location>
    <ligand>
        <name>Mg(2+)</name>
        <dbReference type="ChEBI" id="CHEBI:18420"/>
    </ligand>
</feature>
<dbReference type="GO" id="GO:0042802">
    <property type="term" value="F:identical protein binding"/>
    <property type="evidence" value="ECO:0007669"/>
    <property type="project" value="UniProtKB-ARBA"/>
</dbReference>
<dbReference type="Pfam" id="PF14622">
    <property type="entry name" value="Ribonucleas_3_3"/>
    <property type="match status" value="1"/>
</dbReference>
<evidence type="ECO:0000313" key="20">
    <source>
        <dbReference type="EMBL" id="TEB05513.1"/>
    </source>
</evidence>
<protein>
    <recommendedName>
        <fullName evidence="16">Ribonuclease 3</fullName>
        <ecNumber evidence="16">3.1.26.3</ecNumber>
    </recommendedName>
    <alternativeName>
        <fullName evidence="16">Ribonuclease III</fullName>
        <shortName evidence="16">RNase III</shortName>
    </alternativeName>
</protein>
<dbReference type="Gene3D" id="3.30.160.20">
    <property type="match status" value="1"/>
</dbReference>
<dbReference type="GO" id="GO:0046872">
    <property type="term" value="F:metal ion binding"/>
    <property type="evidence" value="ECO:0007669"/>
    <property type="project" value="UniProtKB-KW"/>
</dbReference>
<dbReference type="AlphaFoldDB" id="A0A4Y7R9Z5"/>
<evidence type="ECO:0000256" key="12">
    <source>
        <dbReference type="ARBA" id="ARBA00022801"/>
    </source>
</evidence>
<dbReference type="InterPro" id="IPR011907">
    <property type="entry name" value="RNase_III"/>
</dbReference>
<comment type="similarity">
    <text evidence="3">Belongs to the ribonuclease III family.</text>
</comment>
<sequence length="244" mass="26602">MLSKNMGVKDNQAGLKKKLGIVWRDEDLLVQALTHSSFTYESRQNGVKNNQRLEFLGDAVLELAISDFLYRNHPDLDEGDLTKLRAAVVCEPSLARVAVELQLGPCLYMGKGEERSGGRERPSILADAFEALLGAIYLDQGLAGASDAAIGYLTPVIQDVLEGRLDRDYKTELQELVQQRGGGQVQYLILKEEGPDHHKIFTAGVLLKGEVAGRGSGRSKKDAEQQAAKSALAGLDLGRKRSGR</sequence>
<keyword evidence="6 16" id="KW-0698">rRNA processing</keyword>
<evidence type="ECO:0000256" key="6">
    <source>
        <dbReference type="ARBA" id="ARBA00022552"/>
    </source>
</evidence>
<feature type="region of interest" description="Disordered" evidence="17">
    <location>
        <begin position="213"/>
        <end position="244"/>
    </location>
</feature>
<accession>A0A4Y7R9Z5</accession>
<evidence type="ECO:0000256" key="17">
    <source>
        <dbReference type="SAM" id="MobiDB-lite"/>
    </source>
</evidence>
<keyword evidence="13 16" id="KW-0460">Magnesium</keyword>
<evidence type="ECO:0000256" key="10">
    <source>
        <dbReference type="ARBA" id="ARBA00022723"/>
    </source>
</evidence>
<dbReference type="Proteomes" id="UP000298324">
    <property type="component" value="Unassembled WGS sequence"/>
</dbReference>